<reference evidence="2 3" key="1">
    <citation type="submission" date="2023-08" db="EMBL/GenBank/DDBJ databases">
        <title>Implementing the SeqCode for naming new Mesorhizobium species isolated from Vachellia karroo root nodules.</title>
        <authorList>
            <person name="Van Lill M."/>
        </authorList>
    </citation>
    <scope>NUCLEOTIDE SEQUENCE [LARGE SCALE GENOMIC DNA]</scope>
    <source>
        <strain evidence="2 3">VK2B</strain>
    </source>
</reference>
<feature type="domain" description="DUF6894" evidence="1">
    <location>
        <begin position="18"/>
        <end position="85"/>
    </location>
</feature>
<accession>A0ABU4YQI5</accession>
<dbReference type="EMBL" id="JAVIIV010000016">
    <property type="protein sequence ID" value="MDX8488017.1"/>
    <property type="molecule type" value="Genomic_DNA"/>
</dbReference>
<keyword evidence="3" id="KW-1185">Reference proteome</keyword>
<sequence>MASLLDCRNQREHNMPIYHFHVDNGEFTPDPNGIELPDLTAARREAVRAAGEIINESNRSFWEHMTPWIMNVTDSEDRLLFTLQFGAKVPSGSARYIPSTKEPEGSGST</sequence>
<protein>
    <recommendedName>
        <fullName evidence="1">DUF6894 domain-containing protein</fullName>
    </recommendedName>
</protein>
<dbReference type="InterPro" id="IPR054189">
    <property type="entry name" value="DUF6894"/>
</dbReference>
<dbReference type="Pfam" id="PF21834">
    <property type="entry name" value="DUF6894"/>
    <property type="match status" value="1"/>
</dbReference>
<proteinExistence type="predicted"/>
<evidence type="ECO:0000313" key="2">
    <source>
        <dbReference type="EMBL" id="MDX8488017.1"/>
    </source>
</evidence>
<dbReference type="Proteomes" id="UP001280156">
    <property type="component" value="Unassembled WGS sequence"/>
</dbReference>
<organism evidence="2 3">
    <name type="scientific">Mesorhizobium humile</name>
    <dbReference type="NCBI Taxonomy" id="3072313"/>
    <lineage>
        <taxon>Bacteria</taxon>
        <taxon>Pseudomonadati</taxon>
        <taxon>Pseudomonadota</taxon>
        <taxon>Alphaproteobacteria</taxon>
        <taxon>Hyphomicrobiales</taxon>
        <taxon>Phyllobacteriaceae</taxon>
        <taxon>Mesorhizobium</taxon>
    </lineage>
</organism>
<name>A0ABU4YQI5_9HYPH</name>
<comment type="caution">
    <text evidence="2">The sequence shown here is derived from an EMBL/GenBank/DDBJ whole genome shotgun (WGS) entry which is preliminary data.</text>
</comment>
<evidence type="ECO:0000313" key="3">
    <source>
        <dbReference type="Proteomes" id="UP001280156"/>
    </source>
</evidence>
<evidence type="ECO:0000259" key="1">
    <source>
        <dbReference type="Pfam" id="PF21834"/>
    </source>
</evidence>
<gene>
    <name evidence="2" type="ORF">RFM52_22830</name>
</gene>
<dbReference type="RefSeq" id="WP_320293598.1">
    <property type="nucleotide sequence ID" value="NZ_JAVIIU010000001.1"/>
</dbReference>